<evidence type="ECO:0000259" key="4">
    <source>
        <dbReference type="PROSITE" id="PS51084"/>
    </source>
</evidence>
<evidence type="ECO:0000313" key="5">
    <source>
        <dbReference type="EMBL" id="MBO8424458.1"/>
    </source>
</evidence>
<dbReference type="PRINTS" id="PR00332">
    <property type="entry name" value="HISTRIAD"/>
</dbReference>
<dbReference type="EMBL" id="JADINF010000140">
    <property type="protein sequence ID" value="MBO8424458.1"/>
    <property type="molecule type" value="Genomic_DNA"/>
</dbReference>
<dbReference type="InterPro" id="IPR011146">
    <property type="entry name" value="HIT-like"/>
</dbReference>
<dbReference type="SUPFAM" id="SSF54197">
    <property type="entry name" value="HIT-like"/>
    <property type="match status" value="1"/>
</dbReference>
<accession>A0A940DHV2</accession>
<dbReference type="GO" id="GO:0003824">
    <property type="term" value="F:catalytic activity"/>
    <property type="evidence" value="ECO:0007669"/>
    <property type="project" value="InterPro"/>
</dbReference>
<name>A0A940DHV2_9FIRM</name>
<dbReference type="InterPro" id="IPR019808">
    <property type="entry name" value="Histidine_triad_CS"/>
</dbReference>
<feature type="active site" description="Tele-AMP-histidine intermediate" evidence="1">
    <location>
        <position position="100"/>
    </location>
</feature>
<evidence type="ECO:0000256" key="1">
    <source>
        <dbReference type="PIRSR" id="PIRSR601310-1"/>
    </source>
</evidence>
<reference evidence="5" key="2">
    <citation type="journal article" date="2021" name="PeerJ">
        <title>Extensive microbial diversity within the chicken gut microbiome revealed by metagenomics and culture.</title>
        <authorList>
            <person name="Gilroy R."/>
            <person name="Ravi A."/>
            <person name="Getino M."/>
            <person name="Pursley I."/>
            <person name="Horton D.L."/>
            <person name="Alikhan N.F."/>
            <person name="Baker D."/>
            <person name="Gharbi K."/>
            <person name="Hall N."/>
            <person name="Watson M."/>
            <person name="Adriaenssens E.M."/>
            <person name="Foster-Nyarko E."/>
            <person name="Jarju S."/>
            <person name="Secka A."/>
            <person name="Antonio M."/>
            <person name="Oren A."/>
            <person name="Chaudhuri R.R."/>
            <person name="La Ragione R."/>
            <person name="Hildebrand F."/>
            <person name="Pallen M.J."/>
        </authorList>
    </citation>
    <scope>NUCLEOTIDE SEQUENCE</scope>
    <source>
        <strain evidence="5">517</strain>
    </source>
</reference>
<sequence length="114" mass="12726">MENNCIFCRIIAGEIPSRKFYEDDDMLIIADIAPQAKKHYLLLPKKHYANIVEMSAEDAATLAKCLKKLGELTDELGLQDGFRLVSNKGENGCQSVNHLHIHILGGEKLSEKMA</sequence>
<dbReference type="PANTHER" id="PTHR23089">
    <property type="entry name" value="HISTIDINE TRIAD HIT PROTEIN"/>
    <property type="match status" value="1"/>
</dbReference>
<dbReference type="PROSITE" id="PS00892">
    <property type="entry name" value="HIT_1"/>
    <property type="match status" value="1"/>
</dbReference>
<dbReference type="Gene3D" id="3.30.428.10">
    <property type="entry name" value="HIT-like"/>
    <property type="match status" value="1"/>
</dbReference>
<protein>
    <submittedName>
        <fullName evidence="5">Histidine triad nucleotide-binding protein</fullName>
    </submittedName>
</protein>
<dbReference type="Pfam" id="PF01230">
    <property type="entry name" value="HIT"/>
    <property type="match status" value="1"/>
</dbReference>
<gene>
    <name evidence="5" type="ORF">IAB16_05520</name>
</gene>
<dbReference type="InterPro" id="IPR036265">
    <property type="entry name" value="HIT-like_sf"/>
</dbReference>
<comment type="caution">
    <text evidence="5">The sequence shown here is derived from an EMBL/GenBank/DDBJ whole genome shotgun (WGS) entry which is preliminary data.</text>
</comment>
<dbReference type="CDD" id="cd01276">
    <property type="entry name" value="PKCI_related"/>
    <property type="match status" value="1"/>
</dbReference>
<organism evidence="5 6">
    <name type="scientific">Candidatus Stercoripulliclostridium pullicola</name>
    <dbReference type="NCBI Taxonomy" id="2840953"/>
    <lineage>
        <taxon>Bacteria</taxon>
        <taxon>Bacillati</taxon>
        <taxon>Bacillota</taxon>
        <taxon>Clostridia</taxon>
        <taxon>Eubacteriales</taxon>
        <taxon>Candidatus Stercoripulliclostridium</taxon>
    </lineage>
</organism>
<evidence type="ECO:0000256" key="2">
    <source>
        <dbReference type="PIRSR" id="PIRSR601310-3"/>
    </source>
</evidence>
<evidence type="ECO:0000313" key="6">
    <source>
        <dbReference type="Proteomes" id="UP000727857"/>
    </source>
</evidence>
<dbReference type="AlphaFoldDB" id="A0A940DHV2"/>
<feature type="domain" description="HIT" evidence="4">
    <location>
        <begin position="6"/>
        <end position="114"/>
    </location>
</feature>
<feature type="short sequence motif" description="Histidine triad motif" evidence="2 3">
    <location>
        <begin position="98"/>
        <end position="102"/>
    </location>
</feature>
<evidence type="ECO:0000256" key="3">
    <source>
        <dbReference type="PROSITE-ProRule" id="PRU00464"/>
    </source>
</evidence>
<dbReference type="PROSITE" id="PS51084">
    <property type="entry name" value="HIT_2"/>
    <property type="match status" value="1"/>
</dbReference>
<dbReference type="InterPro" id="IPR001310">
    <property type="entry name" value="Histidine_triad_HIT"/>
</dbReference>
<proteinExistence type="predicted"/>
<reference evidence="5" key="1">
    <citation type="submission" date="2020-10" db="EMBL/GenBank/DDBJ databases">
        <authorList>
            <person name="Gilroy R."/>
        </authorList>
    </citation>
    <scope>NUCLEOTIDE SEQUENCE</scope>
    <source>
        <strain evidence="5">517</strain>
    </source>
</reference>
<dbReference type="Proteomes" id="UP000727857">
    <property type="component" value="Unassembled WGS sequence"/>
</dbReference>